<proteinExistence type="predicted"/>
<evidence type="ECO:0000313" key="4">
    <source>
        <dbReference type="Proteomes" id="UP001474421"/>
    </source>
</evidence>
<dbReference type="PROSITE" id="PS50916">
    <property type="entry name" value="RABBD"/>
    <property type="match status" value="1"/>
</dbReference>
<feature type="region of interest" description="Disordered" evidence="1">
    <location>
        <begin position="203"/>
        <end position="231"/>
    </location>
</feature>
<dbReference type="PANTHER" id="PTHR21469">
    <property type="entry name" value="EXOPHILIN-5"/>
    <property type="match status" value="1"/>
</dbReference>
<dbReference type="EMBL" id="JAOTOJ010000004">
    <property type="protein sequence ID" value="KAK9402438.1"/>
    <property type="molecule type" value="Genomic_DNA"/>
</dbReference>
<feature type="compositionally biased region" description="Low complexity" evidence="1">
    <location>
        <begin position="216"/>
        <end position="225"/>
    </location>
</feature>
<dbReference type="Gene3D" id="6.10.250.3000">
    <property type="match status" value="1"/>
</dbReference>
<dbReference type="InterPro" id="IPR039916">
    <property type="entry name" value="EXPH5"/>
</dbReference>
<dbReference type="GO" id="GO:0031267">
    <property type="term" value="F:small GTPase binding"/>
    <property type="evidence" value="ECO:0007669"/>
    <property type="project" value="InterPro"/>
</dbReference>
<protein>
    <submittedName>
        <fullName evidence="3">Exophilin-5</fullName>
    </submittedName>
</protein>
<accession>A0AAW1BLH9</accession>
<evidence type="ECO:0000259" key="2">
    <source>
        <dbReference type="PROSITE" id="PS50916"/>
    </source>
</evidence>
<dbReference type="Proteomes" id="UP001474421">
    <property type="component" value="Unassembled WGS sequence"/>
</dbReference>
<dbReference type="PANTHER" id="PTHR21469:SF4">
    <property type="entry name" value="EXOPHILIN-5"/>
    <property type="match status" value="1"/>
</dbReference>
<comment type="caution">
    <text evidence="3">The sequence shown here is derived from an EMBL/GenBank/DDBJ whole genome shotgun (WGS) entry which is preliminary data.</text>
</comment>
<keyword evidence="4" id="KW-1185">Reference proteome</keyword>
<reference evidence="3 4" key="1">
    <citation type="journal article" date="2024" name="Proc. Natl. Acad. Sci. U.S.A.">
        <title>The genetic regulatory architecture and epigenomic basis for age-related changes in rattlesnake venom.</title>
        <authorList>
            <person name="Hogan M.P."/>
            <person name="Holding M.L."/>
            <person name="Nystrom G.S."/>
            <person name="Colston T.J."/>
            <person name="Bartlett D.A."/>
            <person name="Mason A.J."/>
            <person name="Ellsworth S.A."/>
            <person name="Rautsaw R.M."/>
            <person name="Lawrence K.C."/>
            <person name="Strickland J.L."/>
            <person name="He B."/>
            <person name="Fraser P."/>
            <person name="Margres M.J."/>
            <person name="Gilbert D.M."/>
            <person name="Gibbs H.L."/>
            <person name="Parkinson C.L."/>
            <person name="Rokyta D.R."/>
        </authorList>
    </citation>
    <scope>NUCLEOTIDE SEQUENCE [LARGE SCALE GENOMIC DNA]</scope>
    <source>
        <strain evidence="3">DRR0105</strain>
    </source>
</reference>
<dbReference type="AlphaFoldDB" id="A0AAW1BLH9"/>
<name>A0AAW1BLH9_CROAD</name>
<feature type="compositionally biased region" description="Basic residues" evidence="1">
    <location>
        <begin position="204"/>
        <end position="215"/>
    </location>
</feature>
<feature type="compositionally biased region" description="Basic and acidic residues" evidence="1">
    <location>
        <begin position="351"/>
        <end position="362"/>
    </location>
</feature>
<organism evidence="3 4">
    <name type="scientific">Crotalus adamanteus</name>
    <name type="common">Eastern diamondback rattlesnake</name>
    <dbReference type="NCBI Taxonomy" id="8729"/>
    <lineage>
        <taxon>Eukaryota</taxon>
        <taxon>Metazoa</taxon>
        <taxon>Chordata</taxon>
        <taxon>Craniata</taxon>
        <taxon>Vertebrata</taxon>
        <taxon>Euteleostomi</taxon>
        <taxon>Lepidosauria</taxon>
        <taxon>Squamata</taxon>
        <taxon>Bifurcata</taxon>
        <taxon>Unidentata</taxon>
        <taxon>Episquamata</taxon>
        <taxon>Toxicofera</taxon>
        <taxon>Serpentes</taxon>
        <taxon>Colubroidea</taxon>
        <taxon>Viperidae</taxon>
        <taxon>Crotalinae</taxon>
        <taxon>Crotalus</taxon>
    </lineage>
</organism>
<dbReference type="InterPro" id="IPR010911">
    <property type="entry name" value="Rab_BD"/>
</dbReference>
<dbReference type="GO" id="GO:0006886">
    <property type="term" value="P:intracellular protein transport"/>
    <property type="evidence" value="ECO:0007669"/>
    <property type="project" value="InterPro"/>
</dbReference>
<feature type="region of interest" description="Disordered" evidence="1">
    <location>
        <begin position="165"/>
        <end position="188"/>
    </location>
</feature>
<feature type="domain" description="RabBD" evidence="2">
    <location>
        <begin position="80"/>
        <end position="136"/>
    </location>
</feature>
<evidence type="ECO:0000256" key="1">
    <source>
        <dbReference type="SAM" id="MobiDB-lite"/>
    </source>
</evidence>
<feature type="region of interest" description="Disordered" evidence="1">
    <location>
        <begin position="305"/>
        <end position="362"/>
    </location>
</feature>
<evidence type="ECO:0000313" key="3">
    <source>
        <dbReference type="EMBL" id="KAK9402438.1"/>
    </source>
</evidence>
<gene>
    <name evidence="3" type="ORF">NXF25_010794</name>
</gene>
<feature type="compositionally biased region" description="Basic and acidic residues" evidence="1">
    <location>
        <begin position="325"/>
        <end position="342"/>
    </location>
</feature>
<sequence length="362" mass="40705">MTFKNSAVCTTRLARSDFRTQALLLGLVKRAVNRSGVSWAAALSRQGAPGDAGDVARESKVNSRANLQSAKSRMSRSSCGIDLSFLNGEEARQILKVLERDTQLKKAEKERLSKFQKENEDAIRYPGTRGEWLEDFQKRKFQSETDISRIPKQPLIHRLKKAMGNNSANTKGSTLDIPPAQKPGSTSIFEGLRTPFASLFSSFKKSKKQHLKPPHKQQQQQNSSQYDHMTSDAHTSFKAEEMAMTQTCNSSLPSEPTNKCLDANIAHVMDSMSTWNEELENELLKVLDTNAVIHPKGNVVECSKPEEQEMPQSPALRKVGTNLQRSERVYVDNENLSSKDSDSDTTTDDEYYLHEYEKESEL</sequence>